<name>A0A1C7MI33_GRIFR</name>
<evidence type="ECO:0000313" key="2">
    <source>
        <dbReference type="Proteomes" id="UP000092993"/>
    </source>
</evidence>
<protein>
    <submittedName>
        <fullName evidence="1">Uncharacterized protein</fullName>
    </submittedName>
</protein>
<comment type="caution">
    <text evidence="1">The sequence shown here is derived from an EMBL/GenBank/DDBJ whole genome shotgun (WGS) entry which is preliminary data.</text>
</comment>
<gene>
    <name evidence="1" type="ORF">A0H81_05586</name>
</gene>
<organism evidence="1 2">
    <name type="scientific">Grifola frondosa</name>
    <name type="common">Maitake</name>
    <name type="synonym">Polyporus frondosus</name>
    <dbReference type="NCBI Taxonomy" id="5627"/>
    <lineage>
        <taxon>Eukaryota</taxon>
        <taxon>Fungi</taxon>
        <taxon>Dikarya</taxon>
        <taxon>Basidiomycota</taxon>
        <taxon>Agaricomycotina</taxon>
        <taxon>Agaricomycetes</taxon>
        <taxon>Polyporales</taxon>
        <taxon>Grifolaceae</taxon>
        <taxon>Grifola</taxon>
    </lineage>
</organism>
<dbReference type="AlphaFoldDB" id="A0A1C7MI33"/>
<accession>A0A1C7MI33</accession>
<sequence length="116" mass="13067">MRDHYQTIVYKAVVLRILKSHECISGYIQTRGAGSARNSAETWAPQANRPRIVHSQSTDNPALLRIFCHVWPCEHDSSDKNLFSCLFSVGKQLTSRPTRAASYDVAIALRQVMFSS</sequence>
<keyword evidence="2" id="KW-1185">Reference proteome</keyword>
<reference evidence="1 2" key="1">
    <citation type="submission" date="2016-03" db="EMBL/GenBank/DDBJ databases">
        <title>Whole genome sequencing of Grifola frondosa 9006-11.</title>
        <authorList>
            <person name="Min B."/>
            <person name="Park H."/>
            <person name="Kim J.-G."/>
            <person name="Cho H."/>
            <person name="Oh Y.-L."/>
            <person name="Kong W.-S."/>
            <person name="Choi I.-G."/>
        </authorList>
    </citation>
    <scope>NUCLEOTIDE SEQUENCE [LARGE SCALE GENOMIC DNA]</scope>
    <source>
        <strain evidence="1 2">9006-11</strain>
    </source>
</reference>
<proteinExistence type="predicted"/>
<dbReference type="EMBL" id="LUGG01000005">
    <property type="protein sequence ID" value="OBZ74674.1"/>
    <property type="molecule type" value="Genomic_DNA"/>
</dbReference>
<dbReference type="Proteomes" id="UP000092993">
    <property type="component" value="Unassembled WGS sequence"/>
</dbReference>
<evidence type="ECO:0000313" key="1">
    <source>
        <dbReference type="EMBL" id="OBZ74674.1"/>
    </source>
</evidence>